<dbReference type="Pfam" id="PF07690">
    <property type="entry name" value="MFS_1"/>
    <property type="match status" value="1"/>
</dbReference>
<feature type="transmembrane region" description="Helical" evidence="10">
    <location>
        <begin position="73"/>
        <end position="92"/>
    </location>
</feature>
<keyword evidence="6 10" id="KW-0472">Membrane</keyword>
<organism evidence="12 13">
    <name type="scientific">Micromonospora rhizosphaerae</name>
    <dbReference type="NCBI Taxonomy" id="568872"/>
    <lineage>
        <taxon>Bacteria</taxon>
        <taxon>Bacillati</taxon>
        <taxon>Actinomycetota</taxon>
        <taxon>Actinomycetes</taxon>
        <taxon>Micromonosporales</taxon>
        <taxon>Micromonosporaceae</taxon>
        <taxon>Micromonospora</taxon>
    </lineage>
</organism>
<feature type="transmembrane region" description="Helical" evidence="10">
    <location>
        <begin position="98"/>
        <end position="115"/>
    </location>
</feature>
<dbReference type="GO" id="GO:0005886">
    <property type="term" value="C:plasma membrane"/>
    <property type="evidence" value="ECO:0007669"/>
    <property type="project" value="UniProtKB-SubCell"/>
</dbReference>
<dbReference type="Proteomes" id="UP000199413">
    <property type="component" value="Unassembled WGS sequence"/>
</dbReference>
<dbReference type="STRING" id="568872.GA0070624_0028"/>
<evidence type="ECO:0000256" key="7">
    <source>
        <dbReference type="ARBA" id="ARBA00038075"/>
    </source>
</evidence>
<dbReference type="RefSeq" id="WP_091335462.1">
    <property type="nucleotide sequence ID" value="NZ_FMHV01000002.1"/>
</dbReference>
<dbReference type="AlphaFoldDB" id="A0A1C6R7W6"/>
<feature type="transmembrane region" description="Helical" evidence="10">
    <location>
        <begin position="40"/>
        <end position="61"/>
    </location>
</feature>
<evidence type="ECO:0000256" key="5">
    <source>
        <dbReference type="ARBA" id="ARBA00022989"/>
    </source>
</evidence>
<dbReference type="InterPro" id="IPR036259">
    <property type="entry name" value="MFS_trans_sf"/>
</dbReference>
<dbReference type="PROSITE" id="PS50850">
    <property type="entry name" value="MFS"/>
    <property type="match status" value="1"/>
</dbReference>
<comment type="subcellular location">
    <subcellularLocation>
        <location evidence="1">Cell inner membrane</location>
        <topology evidence="1">Multi-pass membrane protein</topology>
    </subcellularLocation>
</comment>
<sequence length="452" mass="46706">MTRRRTPLVGLLAAELISLIGSRMSMVALPWFTLVTTGSAARTGLVAFAEMLPYVLACGLGGPLLDRVGARRVSVLADLASAAALAAVPLLYRLHHLHFGTLLGLIAAVGLLRGFGDTAKRVVFPETVAASGMALTRATALHDGLSRLATLLGAPLAGILIAALDAATVLALDAASFLLAGVVIAATVPARVRPAGRTAAVDGDPRIVAAGRTDLPGDGARLDRFRRYLASLAEGLRFLYRERLMGAVTLLLFVTNLADAAYSSVLAPLWAREVAGTPTALGVLSASFATGAVLGNVVFTAVAPRVPRFAVFTVGFLVAGAPRFIALAALDRLWSVYLISFVAGLSIAAVNPILGALVYERVPEALRARVLGPAHAISWAGIPLGGLLAGWAAAGLALPVACLLFGGAYLLVTLAPFVAPAWRELDRPPSIDRPPGAGDRVEPQRGETVPTG</sequence>
<gene>
    <name evidence="12" type="ORF">GA0070624_0028</name>
</gene>
<dbReference type="Gene3D" id="1.20.1250.20">
    <property type="entry name" value="MFS general substrate transporter like domains"/>
    <property type="match status" value="1"/>
</dbReference>
<feature type="transmembrane region" description="Helical" evidence="10">
    <location>
        <begin position="12"/>
        <end position="34"/>
    </location>
</feature>
<feature type="domain" description="Major facilitator superfamily (MFS) profile" evidence="11">
    <location>
        <begin position="244"/>
        <end position="452"/>
    </location>
</feature>
<protein>
    <recommendedName>
        <fullName evidence="8">Multidrug efflux pump Tap</fullName>
    </recommendedName>
</protein>
<accession>A0A1C6R7W6</accession>
<dbReference type="PROSITE" id="PS50276">
    <property type="entry name" value="PANCREATIC_HORMONE_2"/>
    <property type="match status" value="1"/>
</dbReference>
<feature type="transmembrane region" description="Helical" evidence="10">
    <location>
        <begin position="279"/>
        <end position="302"/>
    </location>
</feature>
<dbReference type="SUPFAM" id="SSF103473">
    <property type="entry name" value="MFS general substrate transporter"/>
    <property type="match status" value="1"/>
</dbReference>
<dbReference type="PANTHER" id="PTHR23513:SF9">
    <property type="entry name" value="ENTEROBACTIN EXPORTER ENTS"/>
    <property type="match status" value="1"/>
</dbReference>
<keyword evidence="5 10" id="KW-1133">Transmembrane helix</keyword>
<feature type="transmembrane region" description="Helical" evidence="10">
    <location>
        <begin position="309"/>
        <end position="330"/>
    </location>
</feature>
<keyword evidence="4 10" id="KW-0812">Transmembrane</keyword>
<feature type="transmembrane region" description="Helical" evidence="10">
    <location>
        <begin position="336"/>
        <end position="358"/>
    </location>
</feature>
<proteinExistence type="inferred from homology"/>
<evidence type="ECO:0000256" key="6">
    <source>
        <dbReference type="ARBA" id="ARBA00023136"/>
    </source>
</evidence>
<dbReference type="GO" id="GO:0022857">
    <property type="term" value="F:transmembrane transporter activity"/>
    <property type="evidence" value="ECO:0007669"/>
    <property type="project" value="InterPro"/>
</dbReference>
<comment type="similarity">
    <text evidence="7">Belongs to the major facilitator superfamily. Drug:H(+) antiporter-3 (DHA3) (TC 2.A.1.21) family.</text>
</comment>
<name>A0A1C6R7W6_9ACTN</name>
<evidence type="ECO:0000256" key="2">
    <source>
        <dbReference type="ARBA" id="ARBA00022448"/>
    </source>
</evidence>
<dbReference type="OrthoDB" id="9793136at2"/>
<keyword evidence="13" id="KW-1185">Reference proteome</keyword>
<keyword evidence="2" id="KW-0813">Transport</keyword>
<feature type="transmembrane region" description="Helical" evidence="10">
    <location>
        <begin position="370"/>
        <end position="391"/>
    </location>
</feature>
<evidence type="ECO:0000313" key="12">
    <source>
        <dbReference type="EMBL" id="SCL13152.1"/>
    </source>
</evidence>
<dbReference type="InterPro" id="IPR020846">
    <property type="entry name" value="MFS_dom"/>
</dbReference>
<evidence type="ECO:0000256" key="8">
    <source>
        <dbReference type="ARBA" id="ARBA00040914"/>
    </source>
</evidence>
<feature type="region of interest" description="Disordered" evidence="9">
    <location>
        <begin position="427"/>
        <end position="452"/>
    </location>
</feature>
<dbReference type="CDD" id="cd06173">
    <property type="entry name" value="MFS_MefA_like"/>
    <property type="match status" value="1"/>
</dbReference>
<evidence type="ECO:0000256" key="9">
    <source>
        <dbReference type="SAM" id="MobiDB-lite"/>
    </source>
</evidence>
<keyword evidence="3" id="KW-1003">Cell membrane</keyword>
<dbReference type="PANTHER" id="PTHR23513">
    <property type="entry name" value="INTEGRAL MEMBRANE EFFLUX PROTEIN-RELATED"/>
    <property type="match status" value="1"/>
</dbReference>
<evidence type="ECO:0000259" key="11">
    <source>
        <dbReference type="PROSITE" id="PS50850"/>
    </source>
</evidence>
<feature type="transmembrane region" description="Helical" evidence="10">
    <location>
        <begin position="170"/>
        <end position="188"/>
    </location>
</feature>
<feature type="transmembrane region" description="Helical" evidence="10">
    <location>
        <begin position="244"/>
        <end position="267"/>
    </location>
</feature>
<dbReference type="EMBL" id="FMHV01000002">
    <property type="protein sequence ID" value="SCL13152.1"/>
    <property type="molecule type" value="Genomic_DNA"/>
</dbReference>
<feature type="transmembrane region" description="Helical" evidence="10">
    <location>
        <begin position="397"/>
        <end position="419"/>
    </location>
</feature>
<evidence type="ECO:0000256" key="1">
    <source>
        <dbReference type="ARBA" id="ARBA00004429"/>
    </source>
</evidence>
<evidence type="ECO:0000256" key="10">
    <source>
        <dbReference type="SAM" id="Phobius"/>
    </source>
</evidence>
<feature type="transmembrane region" description="Helical" evidence="10">
    <location>
        <begin position="145"/>
        <end position="164"/>
    </location>
</feature>
<evidence type="ECO:0000256" key="3">
    <source>
        <dbReference type="ARBA" id="ARBA00022475"/>
    </source>
</evidence>
<reference evidence="13" key="1">
    <citation type="submission" date="2016-06" db="EMBL/GenBank/DDBJ databases">
        <authorList>
            <person name="Varghese N."/>
            <person name="Submissions Spin"/>
        </authorList>
    </citation>
    <scope>NUCLEOTIDE SEQUENCE [LARGE SCALE GENOMIC DNA]</scope>
    <source>
        <strain evidence="13">DSM 45431</strain>
    </source>
</reference>
<evidence type="ECO:0000313" key="13">
    <source>
        <dbReference type="Proteomes" id="UP000199413"/>
    </source>
</evidence>
<dbReference type="InterPro" id="IPR011701">
    <property type="entry name" value="MFS"/>
</dbReference>
<evidence type="ECO:0000256" key="4">
    <source>
        <dbReference type="ARBA" id="ARBA00022692"/>
    </source>
</evidence>